<protein>
    <submittedName>
        <fullName evidence="3">Peptidase</fullName>
    </submittedName>
</protein>
<feature type="compositionally biased region" description="Polar residues" evidence="1">
    <location>
        <begin position="189"/>
        <end position="198"/>
    </location>
</feature>
<feature type="compositionally biased region" description="Low complexity" evidence="1">
    <location>
        <begin position="178"/>
        <end position="188"/>
    </location>
</feature>
<reference evidence="3 4" key="1">
    <citation type="submission" date="2017-08" db="EMBL/GenBank/DDBJ databases">
        <title>Whole Genome Sequence of Sphingobium hydrophobicum C1: Insights into Adaption to the Electronic-waste Contaminated Sediment.</title>
        <authorList>
            <person name="Song D."/>
            <person name="Chen X."/>
            <person name="Xu M."/>
        </authorList>
    </citation>
    <scope>NUCLEOTIDE SEQUENCE [LARGE SCALE GENOMIC DNA]</scope>
    <source>
        <strain evidence="3 4">C1</strain>
    </source>
</reference>
<dbReference type="KEGG" id="shyd:CJD35_03400"/>
<feature type="compositionally biased region" description="Basic and acidic residues" evidence="1">
    <location>
        <begin position="102"/>
        <end position="131"/>
    </location>
</feature>
<sequence>MTGFRHRILAVIGLAGALALGGCAYDDGYGYGGVSVGTGYYGGGGYYGDGYYGPTGYYQPGFYNGWYDNFYYPGTGYYVYDRNGRRQRWNDRQRRYWEGRRAERRDDRRDDRRYGQWRGRDRDGRDGRWQGRDGQPGTPGTPGTGNWTNRPRPSQGTDSPRGRGNWRGNDAVRPTPQPGLRQPQGRPQMNQPRPQRNWGTRPAPSERAVRSRAPGASRQERPD</sequence>
<dbReference type="AlphaFoldDB" id="A0A249MQL4"/>
<keyword evidence="2" id="KW-0732">Signal</keyword>
<dbReference type="EMBL" id="CP022745">
    <property type="protein sequence ID" value="ASY43608.1"/>
    <property type="molecule type" value="Genomic_DNA"/>
</dbReference>
<feature type="region of interest" description="Disordered" evidence="1">
    <location>
        <begin position="102"/>
        <end position="223"/>
    </location>
</feature>
<evidence type="ECO:0000313" key="3">
    <source>
        <dbReference type="EMBL" id="ASY43608.1"/>
    </source>
</evidence>
<feature type="chain" id="PRO_5012490375" evidence="2">
    <location>
        <begin position="25"/>
        <end position="223"/>
    </location>
</feature>
<evidence type="ECO:0000256" key="1">
    <source>
        <dbReference type="SAM" id="MobiDB-lite"/>
    </source>
</evidence>
<dbReference type="Proteomes" id="UP000217141">
    <property type="component" value="Chromosome I"/>
</dbReference>
<dbReference type="RefSeq" id="WP_017181964.1">
    <property type="nucleotide sequence ID" value="NZ_CP022745.1"/>
</dbReference>
<name>A0A249MQL4_SPHXE</name>
<feature type="signal peptide" evidence="2">
    <location>
        <begin position="1"/>
        <end position="24"/>
    </location>
</feature>
<proteinExistence type="predicted"/>
<evidence type="ECO:0000313" key="4">
    <source>
        <dbReference type="Proteomes" id="UP000217141"/>
    </source>
</evidence>
<organism evidence="3 4">
    <name type="scientific">Sphingobium xenophagum</name>
    <dbReference type="NCBI Taxonomy" id="121428"/>
    <lineage>
        <taxon>Bacteria</taxon>
        <taxon>Pseudomonadati</taxon>
        <taxon>Pseudomonadota</taxon>
        <taxon>Alphaproteobacteria</taxon>
        <taxon>Sphingomonadales</taxon>
        <taxon>Sphingomonadaceae</taxon>
        <taxon>Sphingobium</taxon>
    </lineage>
</organism>
<evidence type="ECO:0000256" key="2">
    <source>
        <dbReference type="SAM" id="SignalP"/>
    </source>
</evidence>
<accession>A0A249MQL4</accession>
<dbReference type="PROSITE" id="PS51257">
    <property type="entry name" value="PROKAR_LIPOPROTEIN"/>
    <property type="match status" value="1"/>
</dbReference>
<gene>
    <name evidence="3" type="ORF">CJD35_03400</name>
</gene>
<feature type="compositionally biased region" description="Polar residues" evidence="1">
    <location>
        <begin position="146"/>
        <end position="158"/>
    </location>
</feature>